<name>A0A812JSY6_9DINO</name>
<dbReference type="EMBL" id="CAJNDS010000456">
    <property type="protein sequence ID" value="CAE7208324.1"/>
    <property type="molecule type" value="Genomic_DNA"/>
</dbReference>
<protein>
    <submittedName>
        <fullName evidence="2">SDAD1 protein</fullName>
    </submittedName>
</protein>
<feature type="region of interest" description="Disordered" evidence="1">
    <location>
        <begin position="1407"/>
        <end position="1431"/>
    </location>
</feature>
<feature type="region of interest" description="Disordered" evidence="1">
    <location>
        <begin position="767"/>
        <end position="788"/>
    </location>
</feature>
<proteinExistence type="predicted"/>
<gene>
    <name evidence="2" type="primary">SDAD1</name>
    <name evidence="2" type="ORF">SNAT2548_LOCUS6787</name>
</gene>
<dbReference type="Proteomes" id="UP000604046">
    <property type="component" value="Unassembled WGS sequence"/>
</dbReference>
<keyword evidence="3" id="KW-1185">Reference proteome</keyword>
<evidence type="ECO:0000256" key="1">
    <source>
        <dbReference type="SAM" id="MobiDB-lite"/>
    </source>
</evidence>
<feature type="compositionally biased region" description="Low complexity" evidence="1">
    <location>
        <begin position="767"/>
        <end position="783"/>
    </location>
</feature>
<organism evidence="2 3">
    <name type="scientific">Symbiodinium natans</name>
    <dbReference type="NCBI Taxonomy" id="878477"/>
    <lineage>
        <taxon>Eukaryota</taxon>
        <taxon>Sar</taxon>
        <taxon>Alveolata</taxon>
        <taxon>Dinophyceae</taxon>
        <taxon>Suessiales</taxon>
        <taxon>Symbiodiniaceae</taxon>
        <taxon>Symbiodinium</taxon>
    </lineage>
</organism>
<reference evidence="2" key="1">
    <citation type="submission" date="2021-02" db="EMBL/GenBank/DDBJ databases">
        <authorList>
            <person name="Dougan E. K."/>
            <person name="Rhodes N."/>
            <person name="Thang M."/>
            <person name="Chan C."/>
        </authorList>
    </citation>
    <scope>NUCLEOTIDE SEQUENCE</scope>
</reference>
<comment type="caution">
    <text evidence="2">The sequence shown here is derived from an EMBL/GenBank/DDBJ whole genome shotgun (WGS) entry which is preliminary data.</text>
</comment>
<evidence type="ECO:0000313" key="2">
    <source>
        <dbReference type="EMBL" id="CAE7208324.1"/>
    </source>
</evidence>
<evidence type="ECO:0000313" key="3">
    <source>
        <dbReference type="Proteomes" id="UP000604046"/>
    </source>
</evidence>
<sequence>MLVASCRGRQGDTCQEPDRQALIQLRNAREKGLLDVSVTFQQLPVLQLFFPFGNPMPAGNFSGSSGPNVTNVTEHFECVVPIPPGASSDKWVPCLNITERQQLQQDVIAASSNASEPSLAEYLATGSWDPAGKWAIPMDYWNDMRCNCPNCADEEELYTAVAYAVQGSGLTLADNFTDYVLNCETCPGCPDQNQCGAVVDCDPDALRLVPSCAQKLQEDGWNIDHLYDCGDGFKIPKLYVNDSEYCDCPDCSDEDKFTCSTCNAECPTECGYWALCGSNSSFTLNPICHGANFNWDARAGYKACNNGWTIPADYWDDEFYCDCPDCEDESTITCQECGGCPNASAACGEFVECFTSESILPTLNPYCILPALGGWSPGSIISCNASDPDAWNISSKYINDGYCDCGNCEDEDEWTCANCSVGCPKQCGDSVQCVANEANFKACGSIPDLEFCDCRNCEDEPNITLESCGIQPLAFCGDYFYCGGEASEVQGACDYEIWELGLNPVVCSNGWTKPEDAWNNNFCDCPDCEDENETGWNCDNCYCPQHYNYDVVDSVAGNDLVDKHYRHDVVDYIPGNDVVDQRYIHDVVDSIAGNDLVDKRYRHDVVDYIPGNDVVDQHYIHDVVDSIAGNDLVDKRYRHDVVDYIPGNDVVDQHYIHDVVDTHYVLSQDLPQDVADGSTIIPVADVTLFNVGDIIQISDANGAEIKIVVNITSEGTSGPQLLEQHVVTRAALHMADTAVPGNLIVDSPLESNYLVNRSASVTIVLTSSTTSPGTTSSTSVPSPDEGKGHGSTYAYHKGAFPWHYWHASKGRARKPHGNRRWGWHGKQHFSYSLTQEGLERKTVNQERRVLRSMLASEGCFFLSCLSDIFNKAAETVSDFVAKTADTVASKVTTLAEKAAAWAEGAVNDAVKWGTQAVADLVDWSEEAARQATTFWEVSNVVLEEALDHFAQVGAAFAMEAAEAAGEFFMSAFNTGKEVIGTFLEKHLANILDEANVQPRPTFCGGVVFPDEALSVVSNPNNDCWKKVTDMTEEIADFFVDDVGRLLDAIATRVSNMLEDEDLWKALLGKLGLTLIESLASLVLPISRSVNVYKDILAVMVTYLNTHLLPLYADLSAFFADVGRFLAALSERTSSLINSVFNEAGPFNFNGFEGKTWYISLCTETFFLGFTLGSCIYYPFKYGATDNDYFVIEVGFGVEKDLGTRSLSTELGVEGGIQIGPIMTNDKSDLEGQSFSVGLDIDFQTRNPKTPNINVGPSMTYGISPVKLLTLDFFAGINFALDLLDTPDGGVSFSFWSTKQYAWKLPGLREILGPVLGNLFETGPTAKKEYNYNAGAGGLVQLADGLLSRGNRTSKKRTSMDQSLFIGEGKGGAGGAIIDGVTSTVSSVVNVGEVGLIQAVDKVAPDFTQPTPPLVATPPSPGPPPPPPIPEPAQVDDVWLRGFLIATGSPLEGPMELPAKRRWVYVAGADCAVGTAVTTEAECNEASLYLEAAPHRGNDLDVEVGAWKDIPLGCSIKGSADTPRNYQKVHWNTDARTNSARATTDEFRAICRRPFYVAQQSQRDCMGGARILRKDTCVDAYMQLQSSFKKILPPRSMPLPQMNPSDKRIPPACSVEWDVTDKRQLFFASDFSKTFSPTAGQDYARPVCKKQQYWLERPGATSCPRGSQITSKEECENAYQNLKDRLPRLRARDRTIQGYWNALLAGCAVQYKGDMTPHFNTNPAPTNMLRDGLGFYVPMCKQPSWWLGENGGRCPMGTEITTFLECKMAHRALRHEYPTNPKKSFVVTDVTHIPRGCSVPKDHKEPHGPDAHFNVAKGDNVHKGWYPICKPARYVLGRRTVRRCPEGAEIRTAEECLRAHNTLKKEIKKAYGGWRSKGLISLYAPGNEIPPFCSSGGGPDTSPYFNINAISLGSGADSGKYKVVCKVAVTGQEAPATPIIELGPIRATYHMLNADGYTCEPKSLTFDPSFRQPDTLKLALVCCNGARAIAIKSGATCSPVGLTWELARQACEDRGERLCSSNEVTWGGIWNSL</sequence>
<accession>A0A812JSY6</accession>
<feature type="compositionally biased region" description="Pro residues" evidence="1">
    <location>
        <begin position="1409"/>
        <end position="1430"/>
    </location>
</feature>